<dbReference type="Proteomes" id="UP000314294">
    <property type="component" value="Unassembled WGS sequence"/>
</dbReference>
<evidence type="ECO:0000313" key="2">
    <source>
        <dbReference type="Proteomes" id="UP000314294"/>
    </source>
</evidence>
<evidence type="ECO:0000313" key="1">
    <source>
        <dbReference type="EMBL" id="TNN71644.1"/>
    </source>
</evidence>
<name>A0A4Z2I2V3_9TELE</name>
<comment type="caution">
    <text evidence="1">The sequence shown here is derived from an EMBL/GenBank/DDBJ whole genome shotgun (WGS) entry which is preliminary data.</text>
</comment>
<organism evidence="1 2">
    <name type="scientific">Liparis tanakae</name>
    <name type="common">Tanaka's snailfish</name>
    <dbReference type="NCBI Taxonomy" id="230148"/>
    <lineage>
        <taxon>Eukaryota</taxon>
        <taxon>Metazoa</taxon>
        <taxon>Chordata</taxon>
        <taxon>Craniata</taxon>
        <taxon>Vertebrata</taxon>
        <taxon>Euteleostomi</taxon>
        <taxon>Actinopterygii</taxon>
        <taxon>Neopterygii</taxon>
        <taxon>Teleostei</taxon>
        <taxon>Neoteleostei</taxon>
        <taxon>Acanthomorphata</taxon>
        <taxon>Eupercaria</taxon>
        <taxon>Perciformes</taxon>
        <taxon>Cottioidei</taxon>
        <taxon>Cottales</taxon>
        <taxon>Liparidae</taxon>
        <taxon>Liparis</taxon>
    </lineage>
</organism>
<accession>A0A4Z2I2V3</accession>
<reference evidence="1 2" key="1">
    <citation type="submission" date="2019-03" db="EMBL/GenBank/DDBJ databases">
        <title>First draft genome of Liparis tanakae, snailfish: a comprehensive survey of snailfish specific genes.</title>
        <authorList>
            <person name="Kim W."/>
            <person name="Song I."/>
            <person name="Jeong J.-H."/>
            <person name="Kim D."/>
            <person name="Kim S."/>
            <person name="Ryu S."/>
            <person name="Song J.Y."/>
            <person name="Lee S.K."/>
        </authorList>
    </citation>
    <scope>NUCLEOTIDE SEQUENCE [LARGE SCALE GENOMIC DNA]</scope>
    <source>
        <tissue evidence="1">Muscle</tissue>
    </source>
</reference>
<dbReference type="AlphaFoldDB" id="A0A4Z2I2V3"/>
<dbReference type="EMBL" id="SRLO01000147">
    <property type="protein sequence ID" value="TNN71644.1"/>
    <property type="molecule type" value="Genomic_DNA"/>
</dbReference>
<protein>
    <submittedName>
        <fullName evidence="1">Uncharacterized protein</fullName>
    </submittedName>
</protein>
<sequence>MFRGVSTVESLSGLKTLVHIQAVAYGIKLSLDVAPFNTGSGCHILVVCPALISSICPPFALQ</sequence>
<gene>
    <name evidence="1" type="ORF">EYF80_018169</name>
</gene>
<proteinExistence type="predicted"/>
<keyword evidence="2" id="KW-1185">Reference proteome</keyword>